<keyword evidence="1" id="KW-0472">Membrane</keyword>
<gene>
    <name evidence="2" type="ORF">CJO77_07310</name>
</gene>
<reference evidence="2 3" key="1">
    <citation type="submission" date="2017-08" db="EMBL/GenBank/DDBJ databases">
        <title>Genome sequences of Ralstonia solanacearum Species Complex (RSSC) isolated from Potato bacterial wilts in Korea.</title>
        <authorList>
            <person name="Cho H."/>
            <person name="Song E.-S."/>
            <person name="Lee Y.K."/>
            <person name="Lee S."/>
            <person name="Lee S.-W."/>
            <person name="Jo A."/>
            <person name="Kim J.-G."/>
            <person name="Hwang I."/>
        </authorList>
    </citation>
    <scope>NUCLEOTIDE SEQUENCE [LARGE SCALE GENOMIC DNA]</scope>
    <source>
        <strain evidence="2 3">T98</strain>
    </source>
</reference>
<evidence type="ECO:0000313" key="2">
    <source>
        <dbReference type="EMBL" id="AXV81379.1"/>
    </source>
</evidence>
<keyword evidence="1" id="KW-0812">Transmembrane</keyword>
<dbReference type="RefSeq" id="WP_118869399.1">
    <property type="nucleotide sequence ID" value="NZ_CP022759.1"/>
</dbReference>
<accession>A0AAD0WFU9</accession>
<proteinExistence type="predicted"/>
<evidence type="ECO:0000256" key="1">
    <source>
        <dbReference type="SAM" id="Phobius"/>
    </source>
</evidence>
<name>A0AAD0WFU9_RALSL</name>
<feature type="transmembrane region" description="Helical" evidence="1">
    <location>
        <begin position="136"/>
        <end position="156"/>
    </location>
</feature>
<organism evidence="2 3">
    <name type="scientific">Ralstonia solanacearum</name>
    <name type="common">Pseudomonas solanacearum</name>
    <dbReference type="NCBI Taxonomy" id="305"/>
    <lineage>
        <taxon>Bacteria</taxon>
        <taxon>Pseudomonadati</taxon>
        <taxon>Pseudomonadota</taxon>
        <taxon>Betaproteobacteria</taxon>
        <taxon>Burkholderiales</taxon>
        <taxon>Burkholderiaceae</taxon>
        <taxon>Ralstonia</taxon>
        <taxon>Ralstonia solanacearum species complex</taxon>
    </lineage>
</organism>
<dbReference type="EMBL" id="CP022759">
    <property type="protein sequence ID" value="AXV81379.1"/>
    <property type="molecule type" value="Genomic_DNA"/>
</dbReference>
<keyword evidence="1" id="KW-1133">Transmembrane helix</keyword>
<dbReference type="Proteomes" id="UP000261758">
    <property type="component" value="Chromosome"/>
</dbReference>
<sequence length="161" mass="17947">MGTISERTDNKGAATFQAKVRRKGFPPLSQTFPTRDEAERWMLAIEAELRIRSPASAAKQARAKLDAALTERPRIVADLLNRYLVEETPKKKGATVETYRIRAMLDSPLARVHLTNLRAAATSGLSSSLRWKRVCVSAWSLLLSSMIALVVFPGGLGRWRR</sequence>
<protein>
    <submittedName>
        <fullName evidence="2">Uncharacterized protein</fullName>
    </submittedName>
</protein>
<dbReference type="AlphaFoldDB" id="A0AAD0WFU9"/>
<evidence type="ECO:0000313" key="3">
    <source>
        <dbReference type="Proteomes" id="UP000261758"/>
    </source>
</evidence>